<dbReference type="CDD" id="cd21608">
    <property type="entry name" value="RRM2_NsCP33_like"/>
    <property type="match status" value="1"/>
</dbReference>
<dbReference type="PANTHER" id="PTHR48025:SF11">
    <property type="entry name" value="RNA-BINDING PROTEIN CP33, CHLOROPLASTIC"/>
    <property type="match status" value="1"/>
</dbReference>
<dbReference type="InterPro" id="IPR050502">
    <property type="entry name" value="Euk_RNA-bind_prot"/>
</dbReference>
<feature type="domain" description="RRM" evidence="10">
    <location>
        <begin position="112"/>
        <end position="190"/>
    </location>
</feature>
<feature type="compositionally biased region" description="Polar residues" evidence="9">
    <location>
        <begin position="344"/>
        <end position="360"/>
    </location>
</feature>
<feature type="compositionally biased region" description="Acidic residues" evidence="9">
    <location>
        <begin position="83"/>
        <end position="94"/>
    </location>
</feature>
<dbReference type="SUPFAM" id="SSF54928">
    <property type="entry name" value="RNA-binding domain, RBD"/>
    <property type="match status" value="2"/>
</dbReference>
<evidence type="ECO:0000256" key="8">
    <source>
        <dbReference type="PROSITE-ProRule" id="PRU00176"/>
    </source>
</evidence>
<comment type="caution">
    <text evidence="11">The sequence shown here is derived from an EMBL/GenBank/DDBJ whole genome shotgun (WGS) entry which is preliminary data.</text>
</comment>
<feature type="compositionally biased region" description="Basic and acidic residues" evidence="9">
    <location>
        <begin position="95"/>
        <end position="104"/>
    </location>
</feature>
<evidence type="ECO:0000313" key="11">
    <source>
        <dbReference type="EMBL" id="KAI5432442.1"/>
    </source>
</evidence>
<dbReference type="InterPro" id="IPR048289">
    <property type="entry name" value="RRM2_NsCP33-like"/>
</dbReference>
<dbReference type="Gramene" id="Psat03G0625400-T1">
    <property type="protein sequence ID" value="KAI5432442.1"/>
    <property type="gene ID" value="KIW84_036254"/>
</dbReference>
<accession>A0A9D5B1Y1</accession>
<dbReference type="OrthoDB" id="439808at2759"/>
<sequence length="360" mass="38891">MASTTPSVSSYICNRIYNLSSTHSSISLTTNFPQRPISYKPLNLILKSQSFTLSPLTLQSLQPPFAAADAFETNVDTTVSQQEEQETETEQETSDEPKKEEEQKVSTSDNAGRLYVGNLPFRMTSAQLSEIFAEAGTVVSVEVVYDRVTARSRGFAFVTMKSVEDAKAAIQMFDGSQVGGRSAKVNFPEVPIGGERLVMGKINRNKYKGFVDSPHKMYAGNLGWELDSQDLRDAFAEQPGLLGARVVYEKDNGRSRGFGFVTFETAEDLQAALKAMNGVEVQDRPLRLNLAAERKPSSPPPVIEESTASNVDSSPSSPPPVIEESTASNVDSSPSSPPPVIEVSTASNVDSSELVSSASA</sequence>
<keyword evidence="2" id="KW-0150">Chloroplast</keyword>
<proteinExistence type="predicted"/>
<dbReference type="GO" id="GO:0009535">
    <property type="term" value="C:chloroplast thylakoid membrane"/>
    <property type="evidence" value="ECO:0007669"/>
    <property type="project" value="TreeGrafter"/>
</dbReference>
<keyword evidence="5" id="KW-0677">Repeat</keyword>
<dbReference type="Pfam" id="PF00076">
    <property type="entry name" value="RRM_1"/>
    <property type="match status" value="2"/>
</dbReference>
<evidence type="ECO:0000256" key="2">
    <source>
        <dbReference type="ARBA" id="ARBA00022528"/>
    </source>
</evidence>
<keyword evidence="6 8" id="KW-0694">RNA-binding</keyword>
<dbReference type="InterPro" id="IPR035979">
    <property type="entry name" value="RBD_domain_sf"/>
</dbReference>
<evidence type="ECO:0000256" key="7">
    <source>
        <dbReference type="ARBA" id="ARBA00023274"/>
    </source>
</evidence>
<evidence type="ECO:0000256" key="6">
    <source>
        <dbReference type="ARBA" id="ARBA00022884"/>
    </source>
</evidence>
<dbReference type="GO" id="GO:0003729">
    <property type="term" value="F:mRNA binding"/>
    <property type="evidence" value="ECO:0007669"/>
    <property type="project" value="TreeGrafter"/>
</dbReference>
<dbReference type="CDD" id="cd21609">
    <property type="entry name" value="RRM1_PSRP2_like"/>
    <property type="match status" value="1"/>
</dbReference>
<evidence type="ECO:0000256" key="9">
    <source>
        <dbReference type="SAM" id="MobiDB-lite"/>
    </source>
</evidence>
<organism evidence="11 12">
    <name type="scientific">Pisum sativum</name>
    <name type="common">Garden pea</name>
    <name type="synonym">Lathyrus oleraceus</name>
    <dbReference type="NCBI Taxonomy" id="3888"/>
    <lineage>
        <taxon>Eukaryota</taxon>
        <taxon>Viridiplantae</taxon>
        <taxon>Streptophyta</taxon>
        <taxon>Embryophyta</taxon>
        <taxon>Tracheophyta</taxon>
        <taxon>Spermatophyta</taxon>
        <taxon>Magnoliopsida</taxon>
        <taxon>eudicotyledons</taxon>
        <taxon>Gunneridae</taxon>
        <taxon>Pentapetalae</taxon>
        <taxon>rosids</taxon>
        <taxon>fabids</taxon>
        <taxon>Fabales</taxon>
        <taxon>Fabaceae</taxon>
        <taxon>Papilionoideae</taxon>
        <taxon>50 kb inversion clade</taxon>
        <taxon>NPAAA clade</taxon>
        <taxon>Hologalegina</taxon>
        <taxon>IRL clade</taxon>
        <taxon>Fabeae</taxon>
        <taxon>Lathyrus</taxon>
    </lineage>
</organism>
<evidence type="ECO:0000256" key="5">
    <source>
        <dbReference type="ARBA" id="ARBA00022737"/>
    </source>
</evidence>
<dbReference type="GO" id="GO:1901259">
    <property type="term" value="P:chloroplast rRNA processing"/>
    <property type="evidence" value="ECO:0007669"/>
    <property type="project" value="TreeGrafter"/>
</dbReference>
<reference evidence="11 12" key="1">
    <citation type="journal article" date="2022" name="Nat. Genet.">
        <title>Improved pea reference genome and pan-genome highlight genomic features and evolutionary characteristics.</title>
        <authorList>
            <person name="Yang T."/>
            <person name="Liu R."/>
            <person name="Luo Y."/>
            <person name="Hu S."/>
            <person name="Wang D."/>
            <person name="Wang C."/>
            <person name="Pandey M.K."/>
            <person name="Ge S."/>
            <person name="Xu Q."/>
            <person name="Li N."/>
            <person name="Li G."/>
            <person name="Huang Y."/>
            <person name="Saxena R.K."/>
            <person name="Ji Y."/>
            <person name="Li M."/>
            <person name="Yan X."/>
            <person name="He Y."/>
            <person name="Liu Y."/>
            <person name="Wang X."/>
            <person name="Xiang C."/>
            <person name="Varshney R.K."/>
            <person name="Ding H."/>
            <person name="Gao S."/>
            <person name="Zong X."/>
        </authorList>
    </citation>
    <scope>NUCLEOTIDE SEQUENCE [LARGE SCALE GENOMIC DNA]</scope>
    <source>
        <strain evidence="11 12">cv. Zhongwan 6</strain>
    </source>
</reference>
<gene>
    <name evidence="11" type="ORF">KIW84_036254</name>
</gene>
<dbReference type="GO" id="GO:1990904">
    <property type="term" value="C:ribonucleoprotein complex"/>
    <property type="evidence" value="ECO:0007669"/>
    <property type="project" value="UniProtKB-KW"/>
</dbReference>
<keyword evidence="12" id="KW-1185">Reference proteome</keyword>
<comment type="subcellular location">
    <subcellularLocation>
        <location evidence="1">Plastid</location>
        <location evidence="1">Chloroplast</location>
    </subcellularLocation>
</comment>
<evidence type="ECO:0000256" key="4">
    <source>
        <dbReference type="ARBA" id="ARBA00022664"/>
    </source>
</evidence>
<evidence type="ECO:0000256" key="3">
    <source>
        <dbReference type="ARBA" id="ARBA00022640"/>
    </source>
</evidence>
<dbReference type="InterPro" id="IPR012677">
    <property type="entry name" value="Nucleotide-bd_a/b_plait_sf"/>
</dbReference>
<name>A0A9D5B1Y1_PEA</name>
<dbReference type="Gene3D" id="3.30.70.330">
    <property type="match status" value="2"/>
</dbReference>
<keyword evidence="7" id="KW-0687">Ribonucleoprotein</keyword>
<evidence type="ECO:0000256" key="1">
    <source>
        <dbReference type="ARBA" id="ARBA00004229"/>
    </source>
</evidence>
<protein>
    <recommendedName>
        <fullName evidence="10">RRM domain-containing protein</fullName>
    </recommendedName>
</protein>
<keyword evidence="3" id="KW-0934">Plastid</keyword>
<dbReference type="GO" id="GO:0006397">
    <property type="term" value="P:mRNA processing"/>
    <property type="evidence" value="ECO:0007669"/>
    <property type="project" value="UniProtKB-KW"/>
</dbReference>
<dbReference type="EMBL" id="JAMSHJ010000003">
    <property type="protein sequence ID" value="KAI5432442.1"/>
    <property type="molecule type" value="Genomic_DNA"/>
</dbReference>
<dbReference type="Proteomes" id="UP001058974">
    <property type="component" value="Chromosome 3"/>
</dbReference>
<feature type="domain" description="RRM" evidence="10">
    <location>
        <begin position="215"/>
        <end position="293"/>
    </location>
</feature>
<dbReference type="PANTHER" id="PTHR48025">
    <property type="entry name" value="OS02G0815200 PROTEIN"/>
    <property type="match status" value="1"/>
</dbReference>
<evidence type="ECO:0000259" key="10">
    <source>
        <dbReference type="PROSITE" id="PS50102"/>
    </source>
</evidence>
<feature type="region of interest" description="Disordered" evidence="9">
    <location>
        <begin position="292"/>
        <end position="360"/>
    </location>
</feature>
<dbReference type="AlphaFoldDB" id="A0A9D5B1Y1"/>
<dbReference type="PROSITE" id="PS50102">
    <property type="entry name" value="RRM"/>
    <property type="match status" value="2"/>
</dbReference>
<feature type="region of interest" description="Disordered" evidence="9">
    <location>
        <begin position="75"/>
        <end position="109"/>
    </location>
</feature>
<dbReference type="SMART" id="SM00360">
    <property type="entry name" value="RRM"/>
    <property type="match status" value="2"/>
</dbReference>
<evidence type="ECO:0000313" key="12">
    <source>
        <dbReference type="Proteomes" id="UP001058974"/>
    </source>
</evidence>
<dbReference type="InterPro" id="IPR000504">
    <property type="entry name" value="RRM_dom"/>
</dbReference>
<keyword evidence="4" id="KW-0507">mRNA processing</keyword>